<feature type="transmembrane region" description="Helical" evidence="7">
    <location>
        <begin position="364"/>
        <end position="387"/>
    </location>
</feature>
<feature type="transmembrane region" description="Helical" evidence="7">
    <location>
        <begin position="301"/>
        <end position="329"/>
    </location>
</feature>
<feature type="transmembrane region" description="Helical" evidence="7">
    <location>
        <begin position="56"/>
        <end position="80"/>
    </location>
</feature>
<accession>W8RR56</accession>
<dbReference type="PANTHER" id="PTHR30250:SF10">
    <property type="entry name" value="LIPOPOLYSACCHARIDE BIOSYNTHESIS PROTEIN WZXC"/>
    <property type="match status" value="1"/>
</dbReference>
<organism evidence="8 9">
    <name type="scientific">Roseicyclus elongatus DSM 19469</name>
    <dbReference type="NCBI Taxonomy" id="1294273"/>
    <lineage>
        <taxon>Bacteria</taxon>
        <taxon>Pseudomonadati</taxon>
        <taxon>Pseudomonadota</taxon>
        <taxon>Alphaproteobacteria</taxon>
        <taxon>Rhodobacterales</taxon>
        <taxon>Roseobacteraceae</taxon>
        <taxon>Roseicyclus</taxon>
    </lineage>
</organism>
<proteinExistence type="inferred from homology"/>
<dbReference type="InterPro" id="IPR050833">
    <property type="entry name" value="Poly_Biosynth_Transport"/>
</dbReference>
<keyword evidence="9" id="KW-1185">Reference proteome</keyword>
<feature type="transmembrane region" description="Helical" evidence="7">
    <location>
        <begin position="24"/>
        <end position="50"/>
    </location>
</feature>
<dbReference type="Proteomes" id="UP000019593">
    <property type="component" value="Chromosome"/>
</dbReference>
<comment type="subcellular location">
    <subcellularLocation>
        <location evidence="1">Cell membrane</location>
        <topology evidence="1">Multi-pass membrane protein</topology>
    </subcellularLocation>
</comment>
<sequence length="504" mass="55163">MPSSQGSPPKPPKEELTGRTLKNFFWMFAGGSAEAVLKIVVVLILARLLLPEEFGVVSAALTVVALAEVMGRIGVAPSIIQVKTLTDDHVATGFTTTLASGILMTGVFFFLAGQIADLYRMPDLEIIVQVFSLLFIIKGAGLVSEALLQRKMRFPELAVIRLASYLFGYAIVAIVLAFLDFGPWALVWAQLAQTLLSTGLYLRLAWDGIAIGFNWSTFVTMIRFGLGVTLTQIGNYVSQNADFFVVGRWLGAEALGYYSRSYLLLQQGAQLVGRMGDQVLFPTLATIQDDHPRLERALNRALALTAMTQIPLTALLVVAGPEIVLTLLGPQWERAVLPFQILISVLLFRTGYKFVGSILRAAGRVYIAALWQWSHALAVILGALIGQSFDLEGVAVGVSLAITFCYFSGLYLVGRFIGVSGRDSLRRLVGYTALGLAFAALLVTSKAVLAPLGLANPWMLLILFAEFFVVYVLLFTFAPNMFGREGEILKEQILNRIRRRRTKT</sequence>
<evidence type="ECO:0000256" key="3">
    <source>
        <dbReference type="ARBA" id="ARBA00022475"/>
    </source>
</evidence>
<keyword evidence="6 7" id="KW-0472">Membrane</keyword>
<feature type="transmembrane region" description="Helical" evidence="7">
    <location>
        <begin position="428"/>
        <end position="452"/>
    </location>
</feature>
<evidence type="ECO:0000256" key="1">
    <source>
        <dbReference type="ARBA" id="ARBA00004651"/>
    </source>
</evidence>
<dbReference type="CDD" id="cd13127">
    <property type="entry name" value="MATE_tuaB_like"/>
    <property type="match status" value="1"/>
</dbReference>
<feature type="transmembrane region" description="Helical" evidence="7">
    <location>
        <begin position="393"/>
        <end position="416"/>
    </location>
</feature>
<evidence type="ECO:0000313" key="8">
    <source>
        <dbReference type="EMBL" id="AHM03563.1"/>
    </source>
</evidence>
<feature type="transmembrane region" description="Helical" evidence="7">
    <location>
        <begin position="335"/>
        <end position="352"/>
    </location>
</feature>
<dbReference type="HOGENOM" id="CLU_026911_5_0_5"/>
<dbReference type="PANTHER" id="PTHR30250">
    <property type="entry name" value="PST FAMILY PREDICTED COLANIC ACID TRANSPORTER"/>
    <property type="match status" value="1"/>
</dbReference>
<dbReference type="KEGG" id="red:roselon_01172"/>
<evidence type="ECO:0000256" key="4">
    <source>
        <dbReference type="ARBA" id="ARBA00022692"/>
    </source>
</evidence>
<gene>
    <name evidence="8" type="ORF">roselon_01172</name>
</gene>
<evidence type="ECO:0000313" key="9">
    <source>
        <dbReference type="Proteomes" id="UP000019593"/>
    </source>
</evidence>
<protein>
    <recommendedName>
        <fullName evidence="10">Lipopolysaccharide biosynthesis protein WzxC</fullName>
    </recommendedName>
</protein>
<feature type="transmembrane region" description="Helical" evidence="7">
    <location>
        <begin position="92"/>
        <end position="114"/>
    </location>
</feature>
<dbReference type="AlphaFoldDB" id="W8RR56"/>
<evidence type="ECO:0000256" key="6">
    <source>
        <dbReference type="ARBA" id="ARBA00023136"/>
    </source>
</evidence>
<dbReference type="Pfam" id="PF13440">
    <property type="entry name" value="Polysacc_synt_3"/>
    <property type="match status" value="1"/>
</dbReference>
<evidence type="ECO:0000256" key="5">
    <source>
        <dbReference type="ARBA" id="ARBA00022989"/>
    </source>
</evidence>
<feature type="transmembrane region" description="Helical" evidence="7">
    <location>
        <begin position="458"/>
        <end position="478"/>
    </location>
</feature>
<dbReference type="EMBL" id="CP004372">
    <property type="protein sequence ID" value="AHM03563.1"/>
    <property type="molecule type" value="Genomic_DNA"/>
</dbReference>
<keyword evidence="4 7" id="KW-0812">Transmembrane</keyword>
<dbReference type="STRING" id="1294273.roselon_01172"/>
<dbReference type="GO" id="GO:0005886">
    <property type="term" value="C:plasma membrane"/>
    <property type="evidence" value="ECO:0007669"/>
    <property type="project" value="UniProtKB-SubCell"/>
</dbReference>
<name>W8RR56_9RHOB</name>
<dbReference type="PATRIC" id="fig|1294273.3.peg.1150"/>
<comment type="similarity">
    <text evidence="2">Belongs to the polysaccharide synthase family.</text>
</comment>
<evidence type="ECO:0008006" key="10">
    <source>
        <dbReference type="Google" id="ProtNLM"/>
    </source>
</evidence>
<feature type="transmembrane region" description="Helical" evidence="7">
    <location>
        <begin position="126"/>
        <end position="147"/>
    </location>
</feature>
<keyword evidence="3" id="KW-1003">Cell membrane</keyword>
<dbReference type="eggNOG" id="COG2244">
    <property type="taxonomic scope" value="Bacteria"/>
</dbReference>
<evidence type="ECO:0000256" key="7">
    <source>
        <dbReference type="SAM" id="Phobius"/>
    </source>
</evidence>
<feature type="transmembrane region" description="Helical" evidence="7">
    <location>
        <begin position="159"/>
        <end position="179"/>
    </location>
</feature>
<evidence type="ECO:0000256" key="2">
    <source>
        <dbReference type="ARBA" id="ARBA00007430"/>
    </source>
</evidence>
<keyword evidence="5 7" id="KW-1133">Transmembrane helix</keyword>
<reference evidence="8 9" key="1">
    <citation type="submission" date="2013-03" db="EMBL/GenBank/DDBJ databases">
        <authorList>
            <person name="Fiebig A."/>
            <person name="Goeker M."/>
            <person name="Klenk H.-P.P."/>
        </authorList>
    </citation>
    <scope>NUCLEOTIDE SEQUENCE [LARGE SCALE GENOMIC DNA]</scope>
    <source>
        <strain evidence="9">DSM 19469</strain>
    </source>
</reference>